<dbReference type="RefSeq" id="WP_226591551.1">
    <property type="nucleotide sequence ID" value="NZ_BLAY01000199.1"/>
</dbReference>
<dbReference type="AlphaFoldDB" id="A0AAV3XQM2"/>
<evidence type="ECO:0000313" key="2">
    <source>
        <dbReference type="Proteomes" id="UP001050975"/>
    </source>
</evidence>
<protein>
    <submittedName>
        <fullName evidence="1">Uncharacterized protein</fullName>
    </submittedName>
</protein>
<dbReference type="EMBL" id="BLAY01000199">
    <property type="protein sequence ID" value="GET43094.1"/>
    <property type="molecule type" value="Genomic_DNA"/>
</dbReference>
<sequence length="45" mass="4893">MAALCTRSASTLKEIAKTMKMQDAFDSFDDVADELNPEAIAELEA</sequence>
<comment type="caution">
    <text evidence="1">The sequence shown here is derived from an EMBL/GenBank/DDBJ whole genome shotgun (WGS) entry which is preliminary data.</text>
</comment>
<organism evidence="1 2">
    <name type="scientific">Microseira wollei NIES-4236</name>
    <dbReference type="NCBI Taxonomy" id="2530354"/>
    <lineage>
        <taxon>Bacteria</taxon>
        <taxon>Bacillati</taxon>
        <taxon>Cyanobacteriota</taxon>
        <taxon>Cyanophyceae</taxon>
        <taxon>Oscillatoriophycideae</taxon>
        <taxon>Aerosakkonematales</taxon>
        <taxon>Aerosakkonemataceae</taxon>
        <taxon>Microseira</taxon>
    </lineage>
</organism>
<accession>A0AAV3XQM2</accession>
<gene>
    <name evidence="1" type="ORF">MiSe_79150</name>
</gene>
<dbReference type="Proteomes" id="UP001050975">
    <property type="component" value="Unassembled WGS sequence"/>
</dbReference>
<keyword evidence="2" id="KW-1185">Reference proteome</keyword>
<proteinExistence type="predicted"/>
<name>A0AAV3XQM2_9CYAN</name>
<reference evidence="1" key="1">
    <citation type="submission" date="2019-10" db="EMBL/GenBank/DDBJ databases">
        <title>Draft genome sequece of Microseira wollei NIES-4236.</title>
        <authorList>
            <person name="Yamaguchi H."/>
            <person name="Suzuki S."/>
            <person name="Kawachi M."/>
        </authorList>
    </citation>
    <scope>NUCLEOTIDE SEQUENCE</scope>
    <source>
        <strain evidence="1">NIES-4236</strain>
    </source>
</reference>
<evidence type="ECO:0000313" key="1">
    <source>
        <dbReference type="EMBL" id="GET43094.1"/>
    </source>
</evidence>